<gene>
    <name evidence="7" type="ORF">DOTSEDRAFT_50745</name>
</gene>
<evidence type="ECO:0008006" key="9">
    <source>
        <dbReference type="Google" id="ProtNLM"/>
    </source>
</evidence>
<dbReference type="GO" id="GO:0005886">
    <property type="term" value="C:plasma membrane"/>
    <property type="evidence" value="ECO:0007669"/>
    <property type="project" value="TreeGrafter"/>
</dbReference>
<feature type="region of interest" description="Disordered" evidence="5">
    <location>
        <begin position="137"/>
        <end position="158"/>
    </location>
</feature>
<reference evidence="7 8" key="2">
    <citation type="journal article" date="2012" name="PLoS Pathog.">
        <title>Diverse lifestyles and strategies of plant pathogenesis encoded in the genomes of eighteen Dothideomycetes fungi.</title>
        <authorList>
            <person name="Ohm R.A."/>
            <person name="Feau N."/>
            <person name="Henrissat B."/>
            <person name="Schoch C.L."/>
            <person name="Horwitz B.A."/>
            <person name="Barry K.W."/>
            <person name="Condon B.J."/>
            <person name="Copeland A.C."/>
            <person name="Dhillon B."/>
            <person name="Glaser F."/>
            <person name="Hesse C.N."/>
            <person name="Kosti I."/>
            <person name="LaButti K."/>
            <person name="Lindquist E.A."/>
            <person name="Lucas S."/>
            <person name="Salamov A.A."/>
            <person name="Bradshaw R.E."/>
            <person name="Ciuffetti L."/>
            <person name="Hamelin R.C."/>
            <person name="Kema G.H.J."/>
            <person name="Lawrence C."/>
            <person name="Scott J.A."/>
            <person name="Spatafora J.W."/>
            <person name="Turgeon B.G."/>
            <person name="de Wit P.J.G.M."/>
            <person name="Zhong S."/>
            <person name="Goodwin S.B."/>
            <person name="Grigoriev I.V."/>
        </authorList>
    </citation>
    <scope>NUCLEOTIDE SEQUENCE [LARGE SCALE GENOMIC DNA]</scope>
    <source>
        <strain evidence="8">NZE10 / CBS 128990</strain>
    </source>
</reference>
<keyword evidence="2 6" id="KW-0812">Transmembrane</keyword>
<dbReference type="eggNOG" id="KOG0255">
    <property type="taxonomic scope" value="Eukaryota"/>
</dbReference>
<dbReference type="HOGENOM" id="CLU_921411_0_0_1"/>
<proteinExistence type="predicted"/>
<dbReference type="SUPFAM" id="SSF103473">
    <property type="entry name" value="MFS general substrate transporter"/>
    <property type="match status" value="1"/>
</dbReference>
<sequence length="302" mass="33294">MVDAKHSVESTDRRAAQQLHVDIISDTEVMKDVRAAYHASFPLLGQEVYLNQQQQFSLPTGLNVFALGFANVSIVPISNICARRSTSVFFWLSAALAGFVTVILIFCYPETKFHRAPLGQLGQQRKGKNGTAVQEMGAENSEANSQSKVFDGQHVRRGRPGKRTYLDLQHMAENPQTVGYSSFAIFCGGIFGVLTAGLLSDWWTRRMTTANSGIREAEFWFSALWPYCCSLLMWHVSGAVGYQSVWPWQAIAVCGFGFSDLAVTSTPAIAIAYAIDCYKPISEEIMVVGTVLKNVLGFCLSH</sequence>
<dbReference type="InterPro" id="IPR036259">
    <property type="entry name" value="MFS_trans_sf"/>
</dbReference>
<evidence type="ECO:0000256" key="1">
    <source>
        <dbReference type="ARBA" id="ARBA00004141"/>
    </source>
</evidence>
<evidence type="ECO:0000256" key="3">
    <source>
        <dbReference type="ARBA" id="ARBA00022989"/>
    </source>
</evidence>
<dbReference type="GO" id="GO:0022857">
    <property type="term" value="F:transmembrane transporter activity"/>
    <property type="evidence" value="ECO:0007669"/>
    <property type="project" value="TreeGrafter"/>
</dbReference>
<keyword evidence="3 6" id="KW-1133">Transmembrane helix</keyword>
<evidence type="ECO:0000256" key="5">
    <source>
        <dbReference type="SAM" id="MobiDB-lite"/>
    </source>
</evidence>
<evidence type="ECO:0000256" key="2">
    <source>
        <dbReference type="ARBA" id="ARBA00022692"/>
    </source>
</evidence>
<evidence type="ECO:0000256" key="4">
    <source>
        <dbReference type="ARBA" id="ARBA00023136"/>
    </source>
</evidence>
<feature type="transmembrane region" description="Helical" evidence="6">
    <location>
        <begin position="219"/>
        <end position="236"/>
    </location>
</feature>
<evidence type="ECO:0000313" key="8">
    <source>
        <dbReference type="Proteomes" id="UP000016933"/>
    </source>
</evidence>
<dbReference type="OrthoDB" id="5215911at2759"/>
<evidence type="ECO:0000313" key="7">
    <source>
        <dbReference type="EMBL" id="EME47319.1"/>
    </source>
</evidence>
<feature type="transmembrane region" description="Helical" evidence="6">
    <location>
        <begin position="62"/>
        <end position="81"/>
    </location>
</feature>
<reference evidence="8" key="1">
    <citation type="journal article" date="2012" name="PLoS Genet.">
        <title>The genomes of the fungal plant pathogens Cladosporium fulvum and Dothistroma septosporum reveal adaptation to different hosts and lifestyles but also signatures of common ancestry.</title>
        <authorList>
            <person name="de Wit P.J.G.M."/>
            <person name="van der Burgt A."/>
            <person name="Oekmen B."/>
            <person name="Stergiopoulos I."/>
            <person name="Abd-Elsalam K.A."/>
            <person name="Aerts A.L."/>
            <person name="Bahkali A.H."/>
            <person name="Beenen H.G."/>
            <person name="Chettri P."/>
            <person name="Cox M.P."/>
            <person name="Datema E."/>
            <person name="de Vries R.P."/>
            <person name="Dhillon B."/>
            <person name="Ganley A.R."/>
            <person name="Griffiths S.A."/>
            <person name="Guo Y."/>
            <person name="Hamelin R.C."/>
            <person name="Henrissat B."/>
            <person name="Kabir M.S."/>
            <person name="Jashni M.K."/>
            <person name="Kema G."/>
            <person name="Klaubauf S."/>
            <person name="Lapidus A."/>
            <person name="Levasseur A."/>
            <person name="Lindquist E."/>
            <person name="Mehrabi R."/>
            <person name="Ohm R.A."/>
            <person name="Owen T.J."/>
            <person name="Salamov A."/>
            <person name="Schwelm A."/>
            <person name="Schijlen E."/>
            <person name="Sun H."/>
            <person name="van den Burg H.A."/>
            <person name="van Ham R.C.H.J."/>
            <person name="Zhang S."/>
            <person name="Goodwin S.B."/>
            <person name="Grigoriev I.V."/>
            <person name="Collemare J."/>
            <person name="Bradshaw R.E."/>
        </authorList>
    </citation>
    <scope>NUCLEOTIDE SEQUENCE [LARGE SCALE GENOMIC DNA]</scope>
    <source>
        <strain evidence="8">NZE10 / CBS 128990</strain>
    </source>
</reference>
<dbReference type="PANTHER" id="PTHR23502">
    <property type="entry name" value="MAJOR FACILITATOR SUPERFAMILY"/>
    <property type="match status" value="1"/>
</dbReference>
<protein>
    <recommendedName>
        <fullName evidence="9">Major facilitator superfamily (MFS) profile domain-containing protein</fullName>
    </recommendedName>
</protein>
<dbReference type="AlphaFoldDB" id="N1PYK3"/>
<feature type="transmembrane region" description="Helical" evidence="6">
    <location>
        <begin position="178"/>
        <end position="199"/>
    </location>
</feature>
<keyword evidence="4 6" id="KW-0472">Membrane</keyword>
<feature type="transmembrane region" description="Helical" evidence="6">
    <location>
        <begin position="248"/>
        <end position="275"/>
    </location>
</feature>
<name>N1PYK3_DOTSN</name>
<keyword evidence="8" id="KW-1185">Reference proteome</keyword>
<accession>N1PYK3</accession>
<dbReference type="STRING" id="675120.N1PYK3"/>
<dbReference type="PANTHER" id="PTHR23502:SF149">
    <property type="entry name" value="TRANSPORTER, PUTATIVE-RELATED"/>
    <property type="match status" value="1"/>
</dbReference>
<evidence type="ECO:0000256" key="6">
    <source>
        <dbReference type="SAM" id="Phobius"/>
    </source>
</evidence>
<comment type="subcellular location">
    <subcellularLocation>
        <location evidence="1">Membrane</location>
        <topology evidence="1">Multi-pass membrane protein</topology>
    </subcellularLocation>
</comment>
<organism evidence="7 8">
    <name type="scientific">Dothistroma septosporum (strain NZE10 / CBS 128990)</name>
    <name type="common">Red band needle blight fungus</name>
    <name type="synonym">Mycosphaerella pini</name>
    <dbReference type="NCBI Taxonomy" id="675120"/>
    <lineage>
        <taxon>Eukaryota</taxon>
        <taxon>Fungi</taxon>
        <taxon>Dikarya</taxon>
        <taxon>Ascomycota</taxon>
        <taxon>Pezizomycotina</taxon>
        <taxon>Dothideomycetes</taxon>
        <taxon>Dothideomycetidae</taxon>
        <taxon>Mycosphaerellales</taxon>
        <taxon>Mycosphaerellaceae</taxon>
        <taxon>Dothistroma</taxon>
    </lineage>
</organism>
<dbReference type="EMBL" id="KB446536">
    <property type="protein sequence ID" value="EME47319.1"/>
    <property type="molecule type" value="Genomic_DNA"/>
</dbReference>
<feature type="transmembrane region" description="Helical" evidence="6">
    <location>
        <begin position="88"/>
        <end position="108"/>
    </location>
</feature>
<dbReference type="Proteomes" id="UP000016933">
    <property type="component" value="Unassembled WGS sequence"/>
</dbReference>